<accession>A0A267MQA0</accession>
<keyword evidence="3" id="KW-1185">Reference proteome</keyword>
<dbReference type="RefSeq" id="WP_095129810.1">
    <property type="nucleotide sequence ID" value="NZ_NIBG01000001.1"/>
</dbReference>
<dbReference type="EMBL" id="NIBG01000001">
    <property type="protein sequence ID" value="PAB60910.1"/>
    <property type="molecule type" value="Genomic_DNA"/>
</dbReference>
<dbReference type="AlphaFoldDB" id="A0A267MQA0"/>
<evidence type="ECO:0000313" key="2">
    <source>
        <dbReference type="EMBL" id="PAB60910.1"/>
    </source>
</evidence>
<gene>
    <name evidence="2" type="ORF">CCE28_00305</name>
</gene>
<dbReference type="InterPro" id="IPR021778">
    <property type="entry name" value="Se/S_carrier-like"/>
</dbReference>
<comment type="caution">
    <text evidence="2">The sequence shown here is derived from an EMBL/GenBank/DDBJ whole genome shotgun (WGS) entry which is preliminary data.</text>
</comment>
<dbReference type="Proteomes" id="UP000216024">
    <property type="component" value="Unassembled WGS sequence"/>
</dbReference>
<proteinExistence type="predicted"/>
<sequence length="89" mass="10381">MLYYNEKYVIVLSSAYHGYYVEDLLRRNSIPNTFKRAPRAIGPSCHTAIYIQEKDLDKAMELINKVNVSVKGVYELIQIGGMYDYRKIQ</sequence>
<organism evidence="2 3">
    <name type="scientific">Anaeromicrobium sediminis</name>
    <dbReference type="NCBI Taxonomy" id="1478221"/>
    <lineage>
        <taxon>Bacteria</taxon>
        <taxon>Bacillati</taxon>
        <taxon>Bacillota</taxon>
        <taxon>Clostridia</taxon>
        <taxon>Peptostreptococcales</taxon>
        <taxon>Thermotaleaceae</taxon>
        <taxon>Anaeromicrobium</taxon>
    </lineage>
</organism>
<reference evidence="2 3" key="1">
    <citation type="submission" date="2017-06" db="EMBL/GenBank/DDBJ databases">
        <title>Draft genome sequence of anaerobic fermentative bacterium Anaeromicrobium sediminis DY2726D isolated from West Pacific Ocean sediments.</title>
        <authorList>
            <person name="Zeng X."/>
        </authorList>
    </citation>
    <scope>NUCLEOTIDE SEQUENCE [LARGE SCALE GENOMIC DNA]</scope>
    <source>
        <strain evidence="2 3">DY2726D</strain>
    </source>
</reference>
<evidence type="ECO:0000313" key="3">
    <source>
        <dbReference type="Proteomes" id="UP000216024"/>
    </source>
</evidence>
<name>A0A267MQA0_9FIRM</name>
<dbReference type="Pfam" id="PF11823">
    <property type="entry name" value="Se_S_carrier"/>
    <property type="match status" value="1"/>
</dbReference>
<dbReference type="OrthoDB" id="1954416at2"/>
<protein>
    <recommendedName>
        <fullName evidence="1">Putative Se/S carrier protein-like domain-containing protein</fullName>
    </recommendedName>
</protein>
<feature type="domain" description="Putative Se/S carrier protein-like" evidence="1">
    <location>
        <begin position="7"/>
        <end position="75"/>
    </location>
</feature>
<evidence type="ECO:0000259" key="1">
    <source>
        <dbReference type="Pfam" id="PF11823"/>
    </source>
</evidence>